<comment type="subcellular location">
    <subcellularLocation>
        <location evidence="1">Lysosome membrane</location>
    </subcellularLocation>
</comment>
<keyword evidence="6" id="KW-1185">Reference proteome</keyword>
<organism evidence="6 7">
    <name type="scientific">Raphanus sativus</name>
    <name type="common">Radish</name>
    <name type="synonym">Raphanus raphanistrum var. sativus</name>
    <dbReference type="NCBI Taxonomy" id="3726"/>
    <lineage>
        <taxon>Eukaryota</taxon>
        <taxon>Viridiplantae</taxon>
        <taxon>Streptophyta</taxon>
        <taxon>Embryophyta</taxon>
        <taxon>Tracheophyta</taxon>
        <taxon>Spermatophyta</taxon>
        <taxon>Magnoliopsida</taxon>
        <taxon>eudicotyledons</taxon>
        <taxon>Gunneridae</taxon>
        <taxon>Pentapetalae</taxon>
        <taxon>rosids</taxon>
        <taxon>malvids</taxon>
        <taxon>Brassicales</taxon>
        <taxon>Brassicaceae</taxon>
        <taxon>Brassiceae</taxon>
        <taxon>Raphanus</taxon>
    </lineage>
</organism>
<protein>
    <submittedName>
        <fullName evidence="7">Uncharacterized protein LOC108847794</fullName>
    </submittedName>
</protein>
<dbReference type="OrthoDB" id="19830at2759"/>
<keyword evidence="3" id="KW-0472">Membrane</keyword>
<dbReference type="PANTHER" id="PTHR21146">
    <property type="entry name" value="MEF2B PROTEIN"/>
    <property type="match status" value="1"/>
</dbReference>
<comment type="similarity">
    <text evidence="2">Belongs to the BORCS8 family.</text>
</comment>
<reference evidence="6" key="1">
    <citation type="journal article" date="2019" name="Database">
        <title>The radish genome database (RadishGD): an integrated information resource for radish genomics.</title>
        <authorList>
            <person name="Yu H.J."/>
            <person name="Baek S."/>
            <person name="Lee Y.J."/>
            <person name="Cho A."/>
            <person name="Mun J.H."/>
        </authorList>
    </citation>
    <scope>NUCLEOTIDE SEQUENCE [LARGE SCALE GENOMIC DNA]</scope>
    <source>
        <strain evidence="6">cv. WK10039</strain>
    </source>
</reference>
<gene>
    <name evidence="7" type="primary">LOC108847794</name>
</gene>
<evidence type="ECO:0000256" key="2">
    <source>
        <dbReference type="ARBA" id="ARBA00010463"/>
    </source>
</evidence>
<evidence type="ECO:0000256" key="1">
    <source>
        <dbReference type="ARBA" id="ARBA00004656"/>
    </source>
</evidence>
<evidence type="ECO:0000256" key="4">
    <source>
        <dbReference type="ARBA" id="ARBA00023228"/>
    </source>
</evidence>
<proteinExistence type="inferred from homology"/>
<dbReference type="Pfam" id="PF10167">
    <property type="entry name" value="BORCS8"/>
    <property type="match status" value="1"/>
</dbReference>
<dbReference type="RefSeq" id="XP_018476630.1">
    <property type="nucleotide sequence ID" value="XM_018621128.2"/>
</dbReference>
<dbReference type="InterPro" id="IPR019320">
    <property type="entry name" value="BORCS8"/>
</dbReference>
<evidence type="ECO:0000313" key="6">
    <source>
        <dbReference type="Proteomes" id="UP000504610"/>
    </source>
</evidence>
<dbReference type="Proteomes" id="UP000504610">
    <property type="component" value="Chromosome 3"/>
</dbReference>
<evidence type="ECO:0000256" key="3">
    <source>
        <dbReference type="ARBA" id="ARBA00023136"/>
    </source>
</evidence>
<name>A0A6J0MW03_RAPSA</name>
<evidence type="ECO:0000313" key="7">
    <source>
        <dbReference type="RefSeq" id="XP_018476630.1"/>
    </source>
</evidence>
<feature type="region of interest" description="Disordered" evidence="5">
    <location>
        <begin position="119"/>
        <end position="139"/>
    </location>
</feature>
<sequence>MHEFSTVDGFAEINESLAEMIKYIANEPSVGLYYIQQHVRNAAPNVLNLNAQVLDKSRETALHTEDSEESIAMVKSMKECGSPIADGMIGDIKNSLAIMSSKQPRRGLILNAGSPWSSRSNSSIATPTTTVRGSEYSQDTSESGSYFTSVFKSAKEKASNIKWPQLDFKEQKVETIPNVESNELEEKEEEEVLSKGEQHMVEKTKFEEFKAGKEASLKAWLGDMDEDADASGRATERI</sequence>
<dbReference type="PANTHER" id="PTHR21146:SF0">
    <property type="entry name" value="BLOC-1-RELATED COMPLEX SUBUNIT 8"/>
    <property type="match status" value="1"/>
</dbReference>
<evidence type="ECO:0000256" key="5">
    <source>
        <dbReference type="SAM" id="MobiDB-lite"/>
    </source>
</evidence>
<dbReference type="GO" id="GO:0005765">
    <property type="term" value="C:lysosomal membrane"/>
    <property type="evidence" value="ECO:0007669"/>
    <property type="project" value="UniProtKB-SubCell"/>
</dbReference>
<dbReference type="KEGG" id="rsz:108847794"/>
<dbReference type="GeneID" id="108847794"/>
<dbReference type="AlphaFoldDB" id="A0A6J0MW03"/>
<keyword evidence="4" id="KW-0458">Lysosome</keyword>
<reference evidence="7" key="2">
    <citation type="submission" date="2025-08" db="UniProtKB">
        <authorList>
            <consortium name="RefSeq"/>
        </authorList>
    </citation>
    <scope>IDENTIFICATION</scope>
    <source>
        <tissue evidence="7">Leaf</tissue>
    </source>
</reference>
<accession>A0A6J0MW03</accession>